<dbReference type="InterPro" id="IPR032808">
    <property type="entry name" value="DoxX"/>
</dbReference>
<comment type="subcellular location">
    <subcellularLocation>
        <location evidence="1">Membrane</location>
        <topology evidence="1">Multi-pass membrane protein</topology>
    </subcellularLocation>
</comment>
<protein>
    <submittedName>
        <fullName evidence="6">DoxX family protein</fullName>
    </submittedName>
</protein>
<evidence type="ECO:0000256" key="2">
    <source>
        <dbReference type="ARBA" id="ARBA00022692"/>
    </source>
</evidence>
<dbReference type="AlphaFoldDB" id="A0A6B3LU56"/>
<feature type="transmembrane region" description="Helical" evidence="5">
    <location>
        <begin position="66"/>
        <end position="83"/>
    </location>
</feature>
<evidence type="ECO:0000256" key="4">
    <source>
        <dbReference type="ARBA" id="ARBA00023136"/>
    </source>
</evidence>
<proteinExistence type="predicted"/>
<dbReference type="EMBL" id="JAAGWD010000002">
    <property type="protein sequence ID" value="NEM97001.1"/>
    <property type="molecule type" value="Genomic_DNA"/>
</dbReference>
<reference evidence="6 7" key="1">
    <citation type="submission" date="2020-02" db="EMBL/GenBank/DDBJ databases">
        <authorList>
            <person name="Kim M.K."/>
        </authorList>
    </citation>
    <scope>NUCLEOTIDE SEQUENCE [LARGE SCALE GENOMIC DNA]</scope>
    <source>
        <strain evidence="6 7">BT327</strain>
    </source>
</reference>
<evidence type="ECO:0000313" key="7">
    <source>
        <dbReference type="Proteomes" id="UP000474777"/>
    </source>
</evidence>
<organism evidence="6 7">
    <name type="scientific">Pontibacter burrus</name>
    <dbReference type="NCBI Taxonomy" id="2704466"/>
    <lineage>
        <taxon>Bacteria</taxon>
        <taxon>Pseudomonadati</taxon>
        <taxon>Bacteroidota</taxon>
        <taxon>Cytophagia</taxon>
        <taxon>Cytophagales</taxon>
        <taxon>Hymenobacteraceae</taxon>
        <taxon>Pontibacter</taxon>
    </lineage>
</organism>
<feature type="transmembrane region" description="Helical" evidence="5">
    <location>
        <begin position="115"/>
        <end position="135"/>
    </location>
</feature>
<keyword evidence="3 5" id="KW-1133">Transmembrane helix</keyword>
<feature type="transmembrane region" description="Helical" evidence="5">
    <location>
        <begin position="90"/>
        <end position="109"/>
    </location>
</feature>
<accession>A0A6B3LU56</accession>
<dbReference type="Proteomes" id="UP000474777">
    <property type="component" value="Unassembled WGS sequence"/>
</dbReference>
<feature type="transmembrane region" description="Helical" evidence="5">
    <location>
        <begin position="7"/>
        <end position="25"/>
    </location>
</feature>
<evidence type="ECO:0000256" key="3">
    <source>
        <dbReference type="ARBA" id="ARBA00022989"/>
    </source>
</evidence>
<sequence length="151" mass="16513">MEKYLPYAVLLLRISLAFTMLAAVADKLGYWGEPGTAGVLWGDWDAYIDYVAKLLPYLSGGLAEKAGTVSTLIELMLALMLLFGLKVRWAAIGTAAYTFVTAALMLLSQGPKIPLNYSLFVVLAAALLLACCPIYKFTLHGVKKRSTYHPY</sequence>
<gene>
    <name evidence="6" type="ORF">GXP69_04775</name>
</gene>
<dbReference type="GO" id="GO:0016020">
    <property type="term" value="C:membrane"/>
    <property type="evidence" value="ECO:0007669"/>
    <property type="project" value="UniProtKB-SubCell"/>
</dbReference>
<dbReference type="Pfam" id="PF07681">
    <property type="entry name" value="DoxX"/>
    <property type="match status" value="1"/>
</dbReference>
<evidence type="ECO:0000313" key="6">
    <source>
        <dbReference type="EMBL" id="NEM97001.1"/>
    </source>
</evidence>
<name>A0A6B3LU56_9BACT</name>
<evidence type="ECO:0000256" key="1">
    <source>
        <dbReference type="ARBA" id="ARBA00004141"/>
    </source>
</evidence>
<dbReference type="RefSeq" id="WP_163912998.1">
    <property type="nucleotide sequence ID" value="NZ_JAAGWD010000002.1"/>
</dbReference>
<evidence type="ECO:0000256" key="5">
    <source>
        <dbReference type="SAM" id="Phobius"/>
    </source>
</evidence>
<comment type="caution">
    <text evidence="6">The sequence shown here is derived from an EMBL/GenBank/DDBJ whole genome shotgun (WGS) entry which is preliminary data.</text>
</comment>
<keyword evidence="2 5" id="KW-0812">Transmembrane</keyword>
<keyword evidence="4 5" id="KW-0472">Membrane</keyword>
<keyword evidence="7" id="KW-1185">Reference proteome</keyword>